<keyword evidence="1" id="KW-0812">Transmembrane</keyword>
<proteinExistence type="predicted"/>
<feature type="transmembrane region" description="Helical" evidence="1">
    <location>
        <begin position="67"/>
        <end position="86"/>
    </location>
</feature>
<accession>A0A0F5FLH2</accession>
<reference evidence="2 3" key="1">
    <citation type="submission" date="2015-03" db="EMBL/GenBank/DDBJ databases">
        <authorList>
            <person name="Hassan Y."/>
            <person name="Lepp D."/>
            <person name="Li X.-Z."/>
            <person name="Zhou T."/>
        </authorList>
    </citation>
    <scope>NUCLEOTIDE SEQUENCE [LARGE SCALE GENOMIC DNA]</scope>
    <source>
        <strain evidence="2 3">IPL18</strain>
    </source>
</reference>
<sequence length="163" mass="17354">MADGSQRSRWASDAVIILRFREKIPLRIAEWLGAIMMVGIGLYLVIWPDAFSRAGLAGFSAIAPVGIWVGASLILGAARVGALVLNGHKPEVSAPIRCFVAVMGVGLFSSIAAGYSMATNEHGPPMAMLFALTFMASDLFNSGRAGMDTYQAIRSRAWIGSLH</sequence>
<dbReference type="EMBL" id="JZEY01000054">
    <property type="protein sequence ID" value="KKB09420.1"/>
    <property type="molecule type" value="Genomic_DNA"/>
</dbReference>
<keyword evidence="3" id="KW-1185">Reference proteome</keyword>
<evidence type="ECO:0000313" key="3">
    <source>
        <dbReference type="Proteomes" id="UP000033649"/>
    </source>
</evidence>
<organism evidence="2 3">
    <name type="scientific">Devosia chinhatensis</name>
    <dbReference type="NCBI Taxonomy" id="429727"/>
    <lineage>
        <taxon>Bacteria</taxon>
        <taxon>Pseudomonadati</taxon>
        <taxon>Pseudomonadota</taxon>
        <taxon>Alphaproteobacteria</taxon>
        <taxon>Hyphomicrobiales</taxon>
        <taxon>Devosiaceae</taxon>
        <taxon>Devosia</taxon>
    </lineage>
</organism>
<protein>
    <submittedName>
        <fullName evidence="2">Uncharacterized protein</fullName>
    </submittedName>
</protein>
<dbReference type="STRING" id="429727.VE26_05655"/>
<dbReference type="Proteomes" id="UP000033649">
    <property type="component" value="Unassembled WGS sequence"/>
</dbReference>
<comment type="caution">
    <text evidence="2">The sequence shown here is derived from an EMBL/GenBank/DDBJ whole genome shotgun (WGS) entry which is preliminary data.</text>
</comment>
<evidence type="ECO:0000256" key="1">
    <source>
        <dbReference type="SAM" id="Phobius"/>
    </source>
</evidence>
<name>A0A0F5FLH2_9HYPH</name>
<gene>
    <name evidence="2" type="ORF">VE26_05655</name>
</gene>
<dbReference type="PATRIC" id="fig|429727.3.peg.1169"/>
<keyword evidence="1" id="KW-0472">Membrane</keyword>
<feature type="transmembrane region" description="Helical" evidence="1">
    <location>
        <begin position="28"/>
        <end position="47"/>
    </location>
</feature>
<keyword evidence="1" id="KW-1133">Transmembrane helix</keyword>
<feature type="transmembrane region" description="Helical" evidence="1">
    <location>
        <begin position="98"/>
        <end position="118"/>
    </location>
</feature>
<evidence type="ECO:0000313" key="2">
    <source>
        <dbReference type="EMBL" id="KKB09420.1"/>
    </source>
</evidence>
<dbReference type="AlphaFoldDB" id="A0A0F5FLH2"/>